<proteinExistence type="predicted"/>
<gene>
    <name evidence="1" type="ORF">CLV45_0428</name>
</gene>
<dbReference type="AlphaFoldDB" id="A0A2M9BM63"/>
<comment type="caution">
    <text evidence="1">The sequence shown here is derived from an EMBL/GenBank/DDBJ whole genome shotgun (WGS) entry which is preliminary data.</text>
</comment>
<dbReference type="OrthoDB" id="877274at2"/>
<sequence>MQLYSYWARTTLDCQNVAGHWFHLIAYTGSDESVVAAQAAGQQLLQERHSRLLHDEPLHDYPSGTAPLREQLEQRIVTEHGELIAALTRNRYGSLVLNAPRVMFLDVDSHDLLEPPRPARQQPGTPFSWLGFLRNLFAPAPPPPPPAPAPPQPDALAQLEMRLAAWLQLHPEWNFRLYRTRLGFRLLVTHQLLGPGSAEAQQVFAAMRTDAIYVRLCQSQNCYRARLTPKPWRIGWQRPAHPFPYDTAEQVQQQRQWEQEYARRSQDFSVCELVGEYGSGTVTPEARQLTELHDAACLGGRKLA</sequence>
<name>A0A2M9BM63_9BACT</name>
<dbReference type="EMBL" id="PGFA01000001">
    <property type="protein sequence ID" value="PJJ59015.1"/>
    <property type="molecule type" value="Genomic_DNA"/>
</dbReference>
<dbReference type="RefSeq" id="WP_100334755.1">
    <property type="nucleotide sequence ID" value="NZ_PGFA01000001.1"/>
</dbReference>
<evidence type="ECO:0000313" key="2">
    <source>
        <dbReference type="Proteomes" id="UP000228535"/>
    </source>
</evidence>
<keyword evidence="2" id="KW-1185">Reference proteome</keyword>
<reference evidence="1 2" key="1">
    <citation type="submission" date="2017-11" db="EMBL/GenBank/DDBJ databases">
        <title>Genomic Encyclopedia of Archaeal and Bacterial Type Strains, Phase II (KMG-II): From Individual Species to Whole Genera.</title>
        <authorList>
            <person name="Goeker M."/>
        </authorList>
    </citation>
    <scope>NUCLEOTIDE SEQUENCE [LARGE SCALE GENOMIC DNA]</scope>
    <source>
        <strain evidence="1 2">DSM 11115</strain>
    </source>
</reference>
<evidence type="ECO:0000313" key="1">
    <source>
        <dbReference type="EMBL" id="PJJ59015.1"/>
    </source>
</evidence>
<accession>A0A2M9BM63</accession>
<organism evidence="1 2">
    <name type="scientific">Hymenobacter chitinivorans DSM 11115</name>
    <dbReference type="NCBI Taxonomy" id="1121954"/>
    <lineage>
        <taxon>Bacteria</taxon>
        <taxon>Pseudomonadati</taxon>
        <taxon>Bacteroidota</taxon>
        <taxon>Cytophagia</taxon>
        <taxon>Cytophagales</taxon>
        <taxon>Hymenobacteraceae</taxon>
        <taxon>Hymenobacter</taxon>
    </lineage>
</organism>
<protein>
    <submittedName>
        <fullName evidence="1">Uncharacterized protein</fullName>
    </submittedName>
</protein>
<dbReference type="Proteomes" id="UP000228535">
    <property type="component" value="Unassembled WGS sequence"/>
</dbReference>